<proteinExistence type="predicted"/>
<protein>
    <submittedName>
        <fullName evidence="1">Uncharacterized protein</fullName>
    </submittedName>
</protein>
<evidence type="ECO:0000313" key="1">
    <source>
        <dbReference type="EMBL" id="SMD13883.1"/>
    </source>
</evidence>
<name>A0A1W2EW14_9RHOB</name>
<keyword evidence="2" id="KW-1185">Reference proteome</keyword>
<gene>
    <name evidence="1" type="ORF">SAMN06295998_1533</name>
</gene>
<sequence length="40" mass="4516">MRDDPASEAIIIVLRSPKMHGMVEVQFKGRRQYINSSASP</sequence>
<dbReference type="Proteomes" id="UP000192330">
    <property type="component" value="Unassembled WGS sequence"/>
</dbReference>
<dbReference type="AlphaFoldDB" id="A0A1W2EW14"/>
<accession>A0A1W2EW14</accession>
<organism evidence="1 2">
    <name type="scientific">Primorskyibacter flagellatus</name>
    <dbReference type="NCBI Taxonomy" id="1387277"/>
    <lineage>
        <taxon>Bacteria</taxon>
        <taxon>Pseudomonadati</taxon>
        <taxon>Pseudomonadota</taxon>
        <taxon>Alphaproteobacteria</taxon>
        <taxon>Rhodobacterales</taxon>
        <taxon>Roseobacteraceae</taxon>
        <taxon>Primorskyibacter</taxon>
    </lineage>
</organism>
<evidence type="ECO:0000313" key="2">
    <source>
        <dbReference type="Proteomes" id="UP000192330"/>
    </source>
</evidence>
<dbReference type="EMBL" id="FWYD01000053">
    <property type="protein sequence ID" value="SMD13883.1"/>
    <property type="molecule type" value="Genomic_DNA"/>
</dbReference>
<reference evidence="1 2" key="1">
    <citation type="submission" date="2017-04" db="EMBL/GenBank/DDBJ databases">
        <authorList>
            <person name="Afonso C.L."/>
            <person name="Miller P.J."/>
            <person name="Scott M.A."/>
            <person name="Spackman E."/>
            <person name="Goraichik I."/>
            <person name="Dimitrov K.M."/>
            <person name="Suarez D.L."/>
            <person name="Swayne D.E."/>
        </authorList>
    </citation>
    <scope>NUCLEOTIDE SEQUENCE [LARGE SCALE GENOMIC DNA]</scope>
    <source>
        <strain evidence="1 2">CGMCC 1.12644</strain>
    </source>
</reference>